<reference evidence="11 12" key="1">
    <citation type="submission" date="2023-04" db="EMBL/GenBank/DDBJ databases">
        <title>A long-awaited taxogenomic arrangement of the family Halomonadaceae.</title>
        <authorList>
            <person name="De La Haba R."/>
            <person name="Chuvochina M."/>
            <person name="Wittouck S."/>
            <person name="Arahal D.R."/>
            <person name="Sanchez-Porro C."/>
            <person name="Hugenholtz P."/>
            <person name="Ventosa A."/>
        </authorList>
    </citation>
    <scope>NUCLEOTIDE SEQUENCE [LARGE SCALE GENOMIC DNA]</scope>
    <source>
        <strain evidence="11 12">DSM 22428</strain>
    </source>
</reference>
<keyword evidence="6" id="KW-0653">Protein transport</keyword>
<evidence type="ECO:0000256" key="1">
    <source>
        <dbReference type="ARBA" id="ARBA00004651"/>
    </source>
</evidence>
<evidence type="ECO:0000256" key="3">
    <source>
        <dbReference type="ARBA" id="ARBA00022692"/>
    </source>
</evidence>
<feature type="chain" id="PRO_5047532971" evidence="9">
    <location>
        <begin position="24"/>
        <end position="451"/>
    </location>
</feature>
<proteinExistence type="inferred from homology"/>
<name>A0ABU1GV16_9GAMM</name>
<feature type="transmembrane region" description="Helical" evidence="8">
    <location>
        <begin position="350"/>
        <end position="371"/>
    </location>
</feature>
<keyword evidence="3 8" id="KW-0812">Transmembrane</keyword>
<evidence type="ECO:0000256" key="2">
    <source>
        <dbReference type="ARBA" id="ARBA00022475"/>
    </source>
</evidence>
<sequence length="451" mass="47102">MMRTAKALLLGTLTVLGASHALAAPTSLDEAVKQYTAEAQKAEARDQARLTELANDKSALQAELDKATDRLTQAKAKQSRLEARFDEQQQVLDDLGTQRGQQGGDVTAITSTLNAQLGKLDQSLDASWAHAFKGVTVPGPLDDDALPGADTLSNLNDQLASLLVATGQVSVDSEPVAGQDGTVAPASVARIGNVMAFTDQGLLRLPKAGQPLTLAPATPGDVKNAMARFIDSGGIVPLDVSDGEIVKALADQPSLTDRLAQGGVVGYITLGLGVLGLLVAIAQWAYLQRIYQKVRAQVKSLNTPSTDNPLGRVLARFKNVHPGSEPEALEARLDELLLAEQPVIERGQSLVKLIAAIAPLMGLLGTVTGMIGTFQSITVFGSSDPKLMAGGISQALITTVIGLIVAIPLLFAHTALSSRSRKLLNVLEGQASAHLAERLEGGEGKGHVPTA</sequence>
<dbReference type="InterPro" id="IPR017270">
    <property type="entry name" value="MotA/TolQ/ExbB-rel"/>
</dbReference>
<dbReference type="Pfam" id="PF01618">
    <property type="entry name" value="MotA_ExbB"/>
    <property type="match status" value="1"/>
</dbReference>
<evidence type="ECO:0000256" key="7">
    <source>
        <dbReference type="SAM" id="Coils"/>
    </source>
</evidence>
<dbReference type="PANTHER" id="PTHR30625">
    <property type="entry name" value="PROTEIN TOLQ"/>
    <property type="match status" value="1"/>
</dbReference>
<evidence type="ECO:0000259" key="10">
    <source>
        <dbReference type="Pfam" id="PF01618"/>
    </source>
</evidence>
<accession>A0ABU1GV16</accession>
<comment type="caution">
    <text evidence="11">The sequence shown here is derived from an EMBL/GenBank/DDBJ whole genome shotgun (WGS) entry which is preliminary data.</text>
</comment>
<keyword evidence="5 8" id="KW-0472">Membrane</keyword>
<evidence type="ECO:0000313" key="11">
    <source>
        <dbReference type="EMBL" id="MDR5895846.1"/>
    </source>
</evidence>
<feature type="domain" description="MotA/TolQ/ExbB proton channel" evidence="10">
    <location>
        <begin position="314"/>
        <end position="428"/>
    </location>
</feature>
<protein>
    <submittedName>
        <fullName evidence="11">MotA/TolQ/ExbB proton channel family protein</fullName>
    </submittedName>
</protein>
<evidence type="ECO:0000256" key="6">
    <source>
        <dbReference type="RuleBase" id="RU004057"/>
    </source>
</evidence>
<keyword evidence="2" id="KW-1003">Cell membrane</keyword>
<feature type="transmembrane region" description="Helical" evidence="8">
    <location>
        <begin position="264"/>
        <end position="287"/>
    </location>
</feature>
<dbReference type="PANTHER" id="PTHR30625:SF11">
    <property type="entry name" value="MOTA_TOLQ_EXBB PROTON CHANNEL DOMAIN-CONTAINING PROTEIN"/>
    <property type="match status" value="1"/>
</dbReference>
<organism evidence="11 12">
    <name type="scientific">Larsenimonas suaedae</name>
    <dbReference type="NCBI Taxonomy" id="1851019"/>
    <lineage>
        <taxon>Bacteria</taxon>
        <taxon>Pseudomonadati</taxon>
        <taxon>Pseudomonadota</taxon>
        <taxon>Gammaproteobacteria</taxon>
        <taxon>Oceanospirillales</taxon>
        <taxon>Halomonadaceae</taxon>
        <taxon>Larsenimonas</taxon>
    </lineage>
</organism>
<feature type="transmembrane region" description="Helical" evidence="8">
    <location>
        <begin position="391"/>
        <end position="412"/>
    </location>
</feature>
<keyword evidence="12" id="KW-1185">Reference proteome</keyword>
<comment type="subcellular location">
    <subcellularLocation>
        <location evidence="1">Cell membrane</location>
        <topology evidence="1">Multi-pass membrane protein</topology>
    </subcellularLocation>
    <subcellularLocation>
        <location evidence="6">Membrane</location>
        <topology evidence="6">Multi-pass membrane protein</topology>
    </subcellularLocation>
</comment>
<dbReference type="RefSeq" id="WP_251589713.1">
    <property type="nucleotide sequence ID" value="NZ_JAMLJI010000001.1"/>
</dbReference>
<evidence type="ECO:0000256" key="4">
    <source>
        <dbReference type="ARBA" id="ARBA00022989"/>
    </source>
</evidence>
<feature type="signal peptide" evidence="9">
    <location>
        <begin position="1"/>
        <end position="23"/>
    </location>
</feature>
<evidence type="ECO:0000313" key="12">
    <source>
        <dbReference type="Proteomes" id="UP001269375"/>
    </source>
</evidence>
<keyword evidence="7" id="KW-0175">Coiled coil</keyword>
<evidence type="ECO:0000256" key="9">
    <source>
        <dbReference type="SAM" id="SignalP"/>
    </source>
</evidence>
<dbReference type="InterPro" id="IPR002898">
    <property type="entry name" value="MotA_ExbB_proton_chnl"/>
</dbReference>
<keyword evidence="4 8" id="KW-1133">Transmembrane helix</keyword>
<feature type="coiled-coil region" evidence="7">
    <location>
        <begin position="50"/>
        <end position="91"/>
    </location>
</feature>
<gene>
    <name evidence="11" type="ORF">QC825_07150</name>
</gene>
<dbReference type="Proteomes" id="UP001269375">
    <property type="component" value="Unassembled WGS sequence"/>
</dbReference>
<evidence type="ECO:0000256" key="8">
    <source>
        <dbReference type="SAM" id="Phobius"/>
    </source>
</evidence>
<keyword evidence="9" id="KW-0732">Signal</keyword>
<keyword evidence="6" id="KW-0813">Transport</keyword>
<evidence type="ECO:0000256" key="5">
    <source>
        <dbReference type="ARBA" id="ARBA00023136"/>
    </source>
</evidence>
<dbReference type="PIRSF" id="PIRSF037714">
    <property type="entry name" value="TolR"/>
    <property type="match status" value="1"/>
</dbReference>
<dbReference type="EMBL" id="JARWAO010000003">
    <property type="protein sequence ID" value="MDR5895846.1"/>
    <property type="molecule type" value="Genomic_DNA"/>
</dbReference>
<comment type="similarity">
    <text evidence="6">Belongs to the exbB/tolQ family.</text>
</comment>
<dbReference type="InterPro" id="IPR050790">
    <property type="entry name" value="ExbB/TolQ_transport"/>
</dbReference>